<accession>A0ABS1JC67</accession>
<dbReference type="Proteomes" id="UP000602284">
    <property type="component" value="Unassembled WGS sequence"/>
</dbReference>
<keyword evidence="2" id="KW-0472">Membrane</keyword>
<evidence type="ECO:0000313" key="3">
    <source>
        <dbReference type="EMBL" id="MBL0387858.1"/>
    </source>
</evidence>
<comment type="caution">
    <text evidence="3">The sequence shown here is derived from an EMBL/GenBank/DDBJ whole genome shotgun (WGS) entry which is preliminary data.</text>
</comment>
<evidence type="ECO:0000256" key="1">
    <source>
        <dbReference type="SAM" id="MobiDB-lite"/>
    </source>
</evidence>
<evidence type="ECO:0000256" key="2">
    <source>
        <dbReference type="SAM" id="Phobius"/>
    </source>
</evidence>
<dbReference type="EMBL" id="JAEQNB010000004">
    <property type="protein sequence ID" value="MBL0387858.1"/>
    <property type="molecule type" value="Genomic_DNA"/>
</dbReference>
<evidence type="ECO:0000313" key="4">
    <source>
        <dbReference type="Proteomes" id="UP000602284"/>
    </source>
</evidence>
<feature type="transmembrane region" description="Helical" evidence="2">
    <location>
        <begin position="6"/>
        <end position="24"/>
    </location>
</feature>
<organism evidence="3 4">
    <name type="scientific">Tumebacillus amylolyticus</name>
    <dbReference type="NCBI Taxonomy" id="2801339"/>
    <lineage>
        <taxon>Bacteria</taxon>
        <taxon>Bacillati</taxon>
        <taxon>Bacillota</taxon>
        <taxon>Bacilli</taxon>
        <taxon>Bacillales</taxon>
        <taxon>Alicyclobacillaceae</taxon>
        <taxon>Tumebacillus</taxon>
    </lineage>
</organism>
<name>A0ABS1JC67_9BACL</name>
<keyword evidence="4" id="KW-1185">Reference proteome</keyword>
<protein>
    <submittedName>
        <fullName evidence="3">Uncharacterized protein</fullName>
    </submittedName>
</protein>
<dbReference type="RefSeq" id="WP_201636277.1">
    <property type="nucleotide sequence ID" value="NZ_JAEQNB010000004.1"/>
</dbReference>
<feature type="compositionally biased region" description="Polar residues" evidence="1">
    <location>
        <begin position="81"/>
        <end position="100"/>
    </location>
</feature>
<keyword evidence="2" id="KW-1133">Transmembrane helix</keyword>
<gene>
    <name evidence="3" type="ORF">JJB07_14550</name>
</gene>
<feature type="region of interest" description="Disordered" evidence="1">
    <location>
        <begin position="71"/>
        <end position="100"/>
    </location>
</feature>
<sequence length="219" mass="24340">MNNLLILGSFAFVAIGLFVTFAGWNKRSQKENSKLLAATVFFVFTGFVFVKTGGDNGGYVVSDGSGTKQTTSVNAGAGKLETNTSTPASDSKSTYSPENPVSDQFLKDYLAYMNGTYQKVKRKINSGQRIGTVEWSQFQNELGLEVGQKRNDDIGYETNFQKEKPDQLEKRSEVSIVWSCLSDVIGRAGLYLEDPTTVQDLQQSEKEYEAQYQKAMSYF</sequence>
<proteinExistence type="predicted"/>
<reference evidence="3 4" key="1">
    <citation type="submission" date="2021-01" db="EMBL/GenBank/DDBJ databases">
        <title>Tumebacillus sp. strain ITR2 16S ribosomal RNA gene Genome sequencing and assembly.</title>
        <authorList>
            <person name="Kang M."/>
        </authorList>
    </citation>
    <scope>NUCLEOTIDE SEQUENCE [LARGE SCALE GENOMIC DNA]</scope>
    <source>
        <strain evidence="3 4">ITR2</strain>
    </source>
</reference>
<keyword evidence="2" id="KW-0812">Transmembrane</keyword>
<feature type="transmembrane region" description="Helical" evidence="2">
    <location>
        <begin position="36"/>
        <end position="54"/>
    </location>
</feature>